<keyword evidence="7" id="KW-1185">Reference proteome</keyword>
<dbReference type="GO" id="GO:0004725">
    <property type="term" value="F:protein tyrosine phosphatase activity"/>
    <property type="evidence" value="ECO:0007669"/>
    <property type="project" value="InterPro"/>
</dbReference>
<keyword evidence="3" id="KW-0904">Protein phosphatase</keyword>
<dbReference type="PANTHER" id="PTHR11717:SF31">
    <property type="entry name" value="LOW MOLECULAR WEIGHT PROTEIN-TYROSINE-PHOSPHATASE ETP-RELATED"/>
    <property type="match status" value="1"/>
</dbReference>
<comment type="similarity">
    <text evidence="1">Belongs to the low molecular weight phosphotyrosine protein phosphatase family.</text>
</comment>
<dbReference type="Pfam" id="PF01451">
    <property type="entry name" value="LMWPc"/>
    <property type="match status" value="1"/>
</dbReference>
<dbReference type="InterPro" id="IPR023485">
    <property type="entry name" value="Ptyr_pPase"/>
</dbReference>
<comment type="caution">
    <text evidence="6">The sequence shown here is derived from an EMBL/GenBank/DDBJ whole genome shotgun (WGS) entry which is preliminary data.</text>
</comment>
<dbReference type="EMBL" id="PPXC01000002">
    <property type="protein sequence ID" value="POH74912.1"/>
    <property type="molecule type" value="Genomic_DNA"/>
</dbReference>
<dbReference type="PRINTS" id="PR00719">
    <property type="entry name" value="LMWPTPASE"/>
</dbReference>
<dbReference type="InterPro" id="IPR017867">
    <property type="entry name" value="Tyr_phospatase_low_mol_wt"/>
</dbReference>
<name>A0A2S4A144_ARTGL</name>
<proteinExistence type="inferred from homology"/>
<dbReference type="AlphaFoldDB" id="A0A2S4A144"/>
<accession>A0A2S4A144</accession>
<dbReference type="InterPro" id="IPR036196">
    <property type="entry name" value="Ptyr_pPase_sf"/>
</dbReference>
<protein>
    <submittedName>
        <fullName evidence="6">Low molecular weight phosphatase family protein</fullName>
    </submittedName>
</protein>
<feature type="domain" description="Phosphotyrosine protein phosphatase I" evidence="5">
    <location>
        <begin position="7"/>
        <end position="186"/>
    </location>
</feature>
<evidence type="ECO:0000313" key="7">
    <source>
        <dbReference type="Proteomes" id="UP000237061"/>
    </source>
</evidence>
<dbReference type="Gene3D" id="3.40.50.2300">
    <property type="match status" value="1"/>
</dbReference>
<evidence type="ECO:0000256" key="2">
    <source>
        <dbReference type="ARBA" id="ARBA00022801"/>
    </source>
</evidence>
<keyword evidence="2" id="KW-0378">Hydrolase</keyword>
<feature type="active site" evidence="4">
    <location>
        <position position="19"/>
    </location>
</feature>
<evidence type="ECO:0000259" key="5">
    <source>
        <dbReference type="SMART" id="SM00226"/>
    </source>
</evidence>
<evidence type="ECO:0000256" key="3">
    <source>
        <dbReference type="ARBA" id="ARBA00022912"/>
    </source>
</evidence>
<feature type="active site" description="Nucleophile" evidence="4">
    <location>
        <position position="13"/>
    </location>
</feature>
<evidence type="ECO:0000256" key="4">
    <source>
        <dbReference type="PIRSR" id="PIRSR617867-1"/>
    </source>
</evidence>
<dbReference type="PANTHER" id="PTHR11717">
    <property type="entry name" value="LOW MOLECULAR WEIGHT PROTEIN TYROSINE PHOSPHATASE"/>
    <property type="match status" value="1"/>
</dbReference>
<dbReference type="RefSeq" id="WP_103464320.1">
    <property type="nucleotide sequence ID" value="NZ_PPXC01000002.1"/>
</dbReference>
<evidence type="ECO:0000256" key="1">
    <source>
        <dbReference type="ARBA" id="ARBA00011063"/>
    </source>
</evidence>
<reference evidence="6 7" key="1">
    <citation type="submission" date="2018-01" db="EMBL/GenBank/DDBJ databases">
        <title>Arthrobacter sp. nov., from glaciers in China.</title>
        <authorList>
            <person name="Liu Q."/>
            <person name="Xin Y.-H."/>
        </authorList>
    </citation>
    <scope>NUCLEOTIDE SEQUENCE [LARGE SCALE GENOMIC DNA]</scope>
    <source>
        <strain evidence="6 7">HLT2-12-2</strain>
    </source>
</reference>
<dbReference type="Proteomes" id="UP000237061">
    <property type="component" value="Unassembled WGS sequence"/>
</dbReference>
<sequence>MTTPPPFRILTVCTGNICRSPMAERLLQHGLEQVSPGAFEVSSAGTGALVGHAIEPHVEGFIRVMGAATDNFAARQLTPAILAEQDLVIALTRAHRSRIVEMRPALLKKTFTLRELARILPQIETPQGMGAAERWEAMIPLALRARSQFRSSPEDDDVVDPYRRSDEVYEQMRRDITPAIGALIDCAR</sequence>
<gene>
    <name evidence="6" type="ORF">CVS27_03365</name>
</gene>
<evidence type="ECO:0000313" key="6">
    <source>
        <dbReference type="EMBL" id="POH74912.1"/>
    </source>
</evidence>
<dbReference type="SMART" id="SM00226">
    <property type="entry name" value="LMWPc"/>
    <property type="match status" value="1"/>
</dbReference>
<dbReference type="SUPFAM" id="SSF52788">
    <property type="entry name" value="Phosphotyrosine protein phosphatases I"/>
    <property type="match status" value="1"/>
</dbReference>
<organism evidence="6 7">
    <name type="scientific">Arthrobacter glacialis</name>
    <dbReference type="NCBI Taxonomy" id="1664"/>
    <lineage>
        <taxon>Bacteria</taxon>
        <taxon>Bacillati</taxon>
        <taxon>Actinomycetota</taxon>
        <taxon>Actinomycetes</taxon>
        <taxon>Micrococcales</taxon>
        <taxon>Micrococcaceae</taxon>
        <taxon>Arthrobacter</taxon>
    </lineage>
</organism>
<dbReference type="InterPro" id="IPR050438">
    <property type="entry name" value="LMW_PTPase"/>
</dbReference>